<dbReference type="Gene3D" id="3.90.550.10">
    <property type="entry name" value="Spore Coat Polysaccharide Biosynthesis Protein SpsA, Chain A"/>
    <property type="match status" value="1"/>
</dbReference>
<evidence type="ECO:0000256" key="2">
    <source>
        <dbReference type="ARBA" id="ARBA00022679"/>
    </source>
</evidence>
<proteinExistence type="predicted"/>
<dbReference type="InterPro" id="IPR025877">
    <property type="entry name" value="MobA-like_NTP_Trfase"/>
</dbReference>
<dbReference type="PANTHER" id="PTHR43584">
    <property type="entry name" value="NUCLEOTIDYL TRANSFERASE"/>
    <property type="match status" value="1"/>
</dbReference>
<keyword evidence="7" id="KW-1185">Reference proteome</keyword>
<accession>M1UPV6</accession>
<keyword evidence="2" id="KW-0808">Transferase</keyword>
<dbReference type="eggNOG" id="ENOG502SUU1">
    <property type="taxonomic scope" value="Eukaryota"/>
</dbReference>
<evidence type="ECO:0000256" key="1">
    <source>
        <dbReference type="ARBA" id="ARBA00012457"/>
    </source>
</evidence>
<reference evidence="6 7" key="1">
    <citation type="journal article" date="2004" name="Nature">
        <title>Genome sequence of the ultrasmall unicellular red alga Cyanidioschyzon merolae 10D.</title>
        <authorList>
            <person name="Matsuzaki M."/>
            <person name="Misumi O."/>
            <person name="Shin-i T."/>
            <person name="Maruyama S."/>
            <person name="Takahara M."/>
            <person name="Miyagishima S."/>
            <person name="Mori T."/>
            <person name="Nishida K."/>
            <person name="Yagisawa F."/>
            <person name="Nishida K."/>
            <person name="Yoshida Y."/>
            <person name="Nishimura Y."/>
            <person name="Nakao S."/>
            <person name="Kobayashi T."/>
            <person name="Momoyama Y."/>
            <person name="Higashiyama T."/>
            <person name="Minoda A."/>
            <person name="Sano M."/>
            <person name="Nomoto H."/>
            <person name="Oishi K."/>
            <person name="Hayashi H."/>
            <person name="Ohta F."/>
            <person name="Nishizaka S."/>
            <person name="Haga S."/>
            <person name="Miura S."/>
            <person name="Morishita T."/>
            <person name="Kabeya Y."/>
            <person name="Terasawa K."/>
            <person name="Suzuki Y."/>
            <person name="Ishii Y."/>
            <person name="Asakawa S."/>
            <person name="Takano H."/>
            <person name="Ohta N."/>
            <person name="Kuroiwa H."/>
            <person name="Tanaka K."/>
            <person name="Shimizu N."/>
            <person name="Sugano S."/>
            <person name="Sato N."/>
            <person name="Nozaki H."/>
            <person name="Ogasawara N."/>
            <person name="Kohara Y."/>
            <person name="Kuroiwa T."/>
        </authorList>
    </citation>
    <scope>NUCLEOTIDE SEQUENCE [LARGE SCALE GENOMIC DNA]</scope>
    <source>
        <strain evidence="6 7">10D</strain>
    </source>
</reference>
<organism evidence="6 7">
    <name type="scientific">Cyanidioschyzon merolae (strain NIES-3377 / 10D)</name>
    <name type="common">Unicellular red alga</name>
    <dbReference type="NCBI Taxonomy" id="280699"/>
    <lineage>
        <taxon>Eukaryota</taxon>
        <taxon>Rhodophyta</taxon>
        <taxon>Bangiophyceae</taxon>
        <taxon>Cyanidiales</taxon>
        <taxon>Cyanidiaceae</taxon>
        <taxon>Cyanidioschyzon</taxon>
    </lineage>
</organism>
<dbReference type="PANTHER" id="PTHR43584:SF3">
    <property type="entry name" value="BIFUNCTIONAL PROTEIN GLMU"/>
    <property type="match status" value="1"/>
</dbReference>
<dbReference type="Gramene" id="CMF136CT">
    <property type="protein sequence ID" value="CMF136CT"/>
    <property type="gene ID" value="CMF136C"/>
</dbReference>
<dbReference type="OMA" id="CKEAICE"/>
<dbReference type="InterPro" id="IPR050065">
    <property type="entry name" value="GlmU-like"/>
</dbReference>
<name>M1UPV6_CYAM1</name>
<dbReference type="SUPFAM" id="SSF53448">
    <property type="entry name" value="Nucleotide-diphospho-sugar transferases"/>
    <property type="match status" value="1"/>
</dbReference>
<evidence type="ECO:0000313" key="6">
    <source>
        <dbReference type="EMBL" id="BAM79501.1"/>
    </source>
</evidence>
<dbReference type="RefSeq" id="XP_005535787.1">
    <property type="nucleotide sequence ID" value="XM_005535730.1"/>
</dbReference>
<dbReference type="AlphaFoldDB" id="M1UPV6"/>
<evidence type="ECO:0000256" key="3">
    <source>
        <dbReference type="ARBA" id="ARBA00022695"/>
    </source>
</evidence>
<feature type="domain" description="MobA-like NTP transferase" evidence="5">
    <location>
        <begin position="37"/>
        <end position="155"/>
    </location>
</feature>
<dbReference type="KEGG" id="cme:CYME_CMF136C"/>
<reference evidence="6 7" key="2">
    <citation type="journal article" date="2007" name="BMC Biol.">
        <title>A 100%-complete sequence reveals unusually simple genomic features in the hot-spring red alga Cyanidioschyzon merolae.</title>
        <authorList>
            <person name="Nozaki H."/>
            <person name="Takano H."/>
            <person name="Misumi O."/>
            <person name="Terasawa K."/>
            <person name="Matsuzaki M."/>
            <person name="Maruyama S."/>
            <person name="Nishida K."/>
            <person name="Yagisawa F."/>
            <person name="Yoshida Y."/>
            <person name="Fujiwara T."/>
            <person name="Takio S."/>
            <person name="Tamura K."/>
            <person name="Chung S.J."/>
            <person name="Nakamura S."/>
            <person name="Kuroiwa H."/>
            <person name="Tanaka K."/>
            <person name="Sato N."/>
            <person name="Kuroiwa T."/>
        </authorList>
    </citation>
    <scope>NUCLEOTIDE SEQUENCE [LARGE SCALE GENOMIC DNA]</scope>
    <source>
        <strain evidence="6 7">10D</strain>
    </source>
</reference>
<gene>
    <name evidence="6" type="ORF">CYME_CMF136C</name>
</gene>
<protein>
    <recommendedName>
        <fullName evidence="1">UDP-N-acetylglucosamine diphosphorylase</fullName>
        <ecNumber evidence="1">2.7.7.23</ecNumber>
    </recommendedName>
</protein>
<keyword evidence="3" id="KW-0548">Nucleotidyltransferase</keyword>
<dbReference type="EMBL" id="AP006488">
    <property type="protein sequence ID" value="BAM79501.1"/>
    <property type="molecule type" value="Genomic_DNA"/>
</dbReference>
<dbReference type="Pfam" id="PF12804">
    <property type="entry name" value="NTP_transf_3"/>
    <property type="match status" value="1"/>
</dbReference>
<sequence length="306" mass="34146">MYEASPKRLPLSEVVKQAPQQLGHKRLVCKPQEQQVAVVLAAGSGTRFHSETPKVIYPLDGKPLVRHVVEAVEQVDVPTVVIIGHEGSRVMKALADKNVIFIEQTERLGTAHAVYLAQYALPEQFDGDIIVLYADVPGVDKDLLQAVLERKQNHRRADPTFGALVVTGSRSLSLMSASGNYGRIVRDEQDPLCIREIVEKKQIDSMPETNPRKRMLADCDEFNSGIFVARAPALFRALGSVLPHRVGQHRCEYYATDFVEHMVAYGLHVYAWQVPAALQFKIEGANTLEEAQELERRLRTQSSSGR</sequence>
<evidence type="ECO:0000256" key="4">
    <source>
        <dbReference type="ARBA" id="ARBA00048493"/>
    </source>
</evidence>
<evidence type="ECO:0000313" key="7">
    <source>
        <dbReference type="Proteomes" id="UP000007014"/>
    </source>
</evidence>
<dbReference type="OrthoDB" id="2866at2759"/>
<dbReference type="HOGENOM" id="CLU_910174_0_0_1"/>
<evidence type="ECO:0000259" key="5">
    <source>
        <dbReference type="Pfam" id="PF12804"/>
    </source>
</evidence>
<comment type="catalytic activity">
    <reaction evidence="4">
        <text>N-acetyl-alpha-D-glucosamine 1-phosphate + UTP + H(+) = UDP-N-acetyl-alpha-D-glucosamine + diphosphate</text>
        <dbReference type="Rhea" id="RHEA:13509"/>
        <dbReference type="ChEBI" id="CHEBI:15378"/>
        <dbReference type="ChEBI" id="CHEBI:33019"/>
        <dbReference type="ChEBI" id="CHEBI:46398"/>
        <dbReference type="ChEBI" id="CHEBI:57705"/>
        <dbReference type="ChEBI" id="CHEBI:57776"/>
        <dbReference type="EC" id="2.7.7.23"/>
    </reaction>
</comment>
<dbReference type="Proteomes" id="UP000007014">
    <property type="component" value="Chromosome 6"/>
</dbReference>
<dbReference type="GeneID" id="16993077"/>
<dbReference type="GO" id="GO:0003977">
    <property type="term" value="F:UDP-N-acetylglucosamine diphosphorylase activity"/>
    <property type="evidence" value="ECO:0007669"/>
    <property type="project" value="UniProtKB-EC"/>
</dbReference>
<dbReference type="InterPro" id="IPR029044">
    <property type="entry name" value="Nucleotide-diphossugar_trans"/>
</dbReference>
<dbReference type="EC" id="2.7.7.23" evidence="1"/>